<keyword evidence="3" id="KW-1185">Reference proteome</keyword>
<proteinExistence type="predicted"/>
<protein>
    <submittedName>
        <fullName evidence="2">Hspb1-associated protein 1</fullName>
    </submittedName>
</protein>
<organism evidence="2 3">
    <name type="scientific">Plakobranchus ocellatus</name>
    <dbReference type="NCBI Taxonomy" id="259542"/>
    <lineage>
        <taxon>Eukaryota</taxon>
        <taxon>Metazoa</taxon>
        <taxon>Spiralia</taxon>
        <taxon>Lophotrochozoa</taxon>
        <taxon>Mollusca</taxon>
        <taxon>Gastropoda</taxon>
        <taxon>Heterobranchia</taxon>
        <taxon>Euthyneura</taxon>
        <taxon>Panpulmonata</taxon>
        <taxon>Sacoglossa</taxon>
        <taxon>Placobranchoidea</taxon>
        <taxon>Plakobranchidae</taxon>
        <taxon>Plakobranchus</taxon>
    </lineage>
</organism>
<name>A0AAV4B7P9_9GAST</name>
<dbReference type="AlphaFoldDB" id="A0AAV4B7P9"/>
<gene>
    <name evidence="2" type="ORF">PoB_004125900</name>
</gene>
<dbReference type="Proteomes" id="UP000735302">
    <property type="component" value="Unassembled WGS sequence"/>
</dbReference>
<feature type="region of interest" description="Disordered" evidence="1">
    <location>
        <begin position="58"/>
        <end position="97"/>
    </location>
</feature>
<dbReference type="EMBL" id="BLXT01004580">
    <property type="protein sequence ID" value="GFO14754.1"/>
    <property type="molecule type" value="Genomic_DNA"/>
</dbReference>
<comment type="caution">
    <text evidence="2">The sequence shown here is derived from an EMBL/GenBank/DDBJ whole genome shotgun (WGS) entry which is preliminary data.</text>
</comment>
<evidence type="ECO:0000256" key="1">
    <source>
        <dbReference type="SAM" id="MobiDB-lite"/>
    </source>
</evidence>
<sequence length="309" mass="35536">MTSLRNIPVSDSAVYRNIYHRPQSDLQASALNGGAGEEENSKWLFLKKLLEIEEVHDKRRRAKERQERALKQATLKPPPASRELQASSERNDIDPMSRWLNGQILTETGDDNLHLEQKEKNANNGACPRLPPVADHHLGLTSSDQSLPHESPSMNSNFLTDNPSNVNQQAIHVAPTQYDSLCTPDNQQQYVSITNLNKDCHASEGDFNHHYTSSSRIMDPDHDEKYQRRLYHSVHDESRQPTSPKKPRQLQLPPILLPRIYSMKPRPLKTLEYPEPTKMPGPITEAQWEDLHDCRYIRHITARKTFHRV</sequence>
<evidence type="ECO:0000313" key="3">
    <source>
        <dbReference type="Proteomes" id="UP000735302"/>
    </source>
</evidence>
<reference evidence="2 3" key="1">
    <citation type="journal article" date="2021" name="Elife">
        <title>Chloroplast acquisition without the gene transfer in kleptoplastic sea slugs, Plakobranchus ocellatus.</title>
        <authorList>
            <person name="Maeda T."/>
            <person name="Takahashi S."/>
            <person name="Yoshida T."/>
            <person name="Shimamura S."/>
            <person name="Takaki Y."/>
            <person name="Nagai Y."/>
            <person name="Toyoda A."/>
            <person name="Suzuki Y."/>
            <person name="Arimoto A."/>
            <person name="Ishii H."/>
            <person name="Satoh N."/>
            <person name="Nishiyama T."/>
            <person name="Hasebe M."/>
            <person name="Maruyama T."/>
            <person name="Minagawa J."/>
            <person name="Obokata J."/>
            <person name="Shigenobu S."/>
        </authorList>
    </citation>
    <scope>NUCLEOTIDE SEQUENCE [LARGE SCALE GENOMIC DNA]</scope>
</reference>
<accession>A0AAV4B7P9</accession>
<evidence type="ECO:0000313" key="2">
    <source>
        <dbReference type="EMBL" id="GFO14754.1"/>
    </source>
</evidence>